<dbReference type="PANTHER" id="PTHR42866:SF2">
    <property type="entry name" value="3-DEOXY-MANNO-OCTULOSONATE CYTIDYLYLTRANSFERASE, MITOCHONDRIAL"/>
    <property type="match status" value="1"/>
</dbReference>
<proteinExistence type="predicted"/>
<reference evidence="3 4" key="1">
    <citation type="submission" date="2019-03" db="EMBL/GenBank/DDBJ databases">
        <title>Single cell metagenomics reveals metabolic interactions within the superorganism composed of flagellate Streblomastix strix and complex community of Bacteroidetes bacteria on its surface.</title>
        <authorList>
            <person name="Treitli S.C."/>
            <person name="Kolisko M."/>
            <person name="Husnik F."/>
            <person name="Keeling P."/>
            <person name="Hampl V."/>
        </authorList>
    </citation>
    <scope>NUCLEOTIDE SEQUENCE [LARGE SCALE GENOMIC DNA]</scope>
    <source>
        <strain evidence="3">ST1C</strain>
    </source>
</reference>
<dbReference type="PANTHER" id="PTHR42866">
    <property type="entry name" value="3-DEOXY-MANNO-OCTULOSONATE CYTIDYLYLTRANSFERASE"/>
    <property type="match status" value="1"/>
</dbReference>
<accession>A0A5J4UN19</accession>
<organism evidence="3 4">
    <name type="scientific">Streblomastix strix</name>
    <dbReference type="NCBI Taxonomy" id="222440"/>
    <lineage>
        <taxon>Eukaryota</taxon>
        <taxon>Metamonada</taxon>
        <taxon>Preaxostyla</taxon>
        <taxon>Oxymonadida</taxon>
        <taxon>Streblomastigidae</taxon>
        <taxon>Streblomastix</taxon>
    </lineage>
</organism>
<evidence type="ECO:0000313" key="4">
    <source>
        <dbReference type="Proteomes" id="UP000324800"/>
    </source>
</evidence>
<dbReference type="InterPro" id="IPR003329">
    <property type="entry name" value="Cytidylyl_trans"/>
</dbReference>
<gene>
    <name evidence="3" type="ORF">EZS28_032657</name>
</gene>
<keyword evidence="1 3" id="KW-0808">Transferase</keyword>
<dbReference type="NCBIfam" id="NF003952">
    <property type="entry name" value="PRK05450.1-5"/>
    <property type="match status" value="1"/>
</dbReference>
<dbReference type="GO" id="GO:0005829">
    <property type="term" value="C:cytosol"/>
    <property type="evidence" value="ECO:0007669"/>
    <property type="project" value="TreeGrafter"/>
</dbReference>
<sequence>MTTRFIAIIPARYASKRLEGKPLKILGGKTIIQRVYEQAATVFDDVYIATSDTCIETAAKKFTNNVVLTSSNNNCGTECCNEAYGIIEKIEGKFDVVVNVQGDEPFIQPEQLRQVMGFFSDPSIKIATLSYPFAKDTIPQQLKDFNSPKVILHEDMYADNFLRVINLSQEEIDKIDWAKFSPYQIHIGVYAFRSETLKEVASLPKSSREIDESLEQLRWIDKYRIKVGQTNFETLSINTQEQLEQAEEYLKRMKK</sequence>
<dbReference type="Proteomes" id="UP000324800">
    <property type="component" value="Unassembled WGS sequence"/>
</dbReference>
<evidence type="ECO:0000256" key="2">
    <source>
        <dbReference type="ARBA" id="ARBA00022695"/>
    </source>
</evidence>
<dbReference type="Gene3D" id="3.90.550.10">
    <property type="entry name" value="Spore Coat Polysaccharide Biosynthesis Protein SpsA, Chain A"/>
    <property type="match status" value="1"/>
</dbReference>
<dbReference type="EMBL" id="SNRW01014133">
    <property type="protein sequence ID" value="KAA6371817.1"/>
    <property type="molecule type" value="Genomic_DNA"/>
</dbReference>
<name>A0A5J4UN19_9EUKA</name>
<keyword evidence="2 3" id="KW-0548">Nucleotidyltransferase</keyword>
<evidence type="ECO:0000256" key="1">
    <source>
        <dbReference type="ARBA" id="ARBA00022679"/>
    </source>
</evidence>
<dbReference type="AlphaFoldDB" id="A0A5J4UN19"/>
<comment type="caution">
    <text evidence="3">The sequence shown here is derived from an EMBL/GenBank/DDBJ whole genome shotgun (WGS) entry which is preliminary data.</text>
</comment>
<dbReference type="GO" id="GO:0008690">
    <property type="term" value="F:3-deoxy-manno-octulosonate cytidylyltransferase activity"/>
    <property type="evidence" value="ECO:0007669"/>
    <property type="project" value="TreeGrafter"/>
</dbReference>
<protein>
    <submittedName>
        <fullName evidence="3">Putative 3-deoxy-manno-octulosonate cytidylyltransferase</fullName>
    </submittedName>
</protein>
<dbReference type="SUPFAM" id="SSF53448">
    <property type="entry name" value="Nucleotide-diphospho-sugar transferases"/>
    <property type="match status" value="1"/>
</dbReference>
<dbReference type="OrthoDB" id="10262032at2759"/>
<dbReference type="Pfam" id="PF02348">
    <property type="entry name" value="CTP_transf_3"/>
    <property type="match status" value="1"/>
</dbReference>
<evidence type="ECO:0000313" key="3">
    <source>
        <dbReference type="EMBL" id="KAA6371817.1"/>
    </source>
</evidence>
<dbReference type="InterPro" id="IPR029044">
    <property type="entry name" value="Nucleotide-diphossugar_trans"/>
</dbReference>